<comment type="caution">
    <text evidence="7">The sequence shown here is derived from an EMBL/GenBank/DDBJ whole genome shotgun (WGS) entry which is preliminary data.</text>
</comment>
<feature type="chain" id="PRO_5040788204" evidence="6">
    <location>
        <begin position="22"/>
        <end position="571"/>
    </location>
</feature>
<evidence type="ECO:0000313" key="7">
    <source>
        <dbReference type="EMBL" id="KAJ5110579.1"/>
    </source>
</evidence>
<dbReference type="Gene3D" id="3.40.50.1820">
    <property type="entry name" value="alpha/beta hydrolase"/>
    <property type="match status" value="2"/>
</dbReference>
<evidence type="ECO:0000256" key="3">
    <source>
        <dbReference type="ARBA" id="ARBA00022729"/>
    </source>
</evidence>
<dbReference type="RefSeq" id="XP_056478649.1">
    <property type="nucleotide sequence ID" value="XM_056613608.1"/>
</dbReference>
<dbReference type="Proteomes" id="UP001149074">
    <property type="component" value="Unassembled WGS sequence"/>
</dbReference>
<dbReference type="GO" id="GO:0008239">
    <property type="term" value="F:dipeptidyl-peptidase activity"/>
    <property type="evidence" value="ECO:0007669"/>
    <property type="project" value="TreeGrafter"/>
</dbReference>
<dbReference type="FunFam" id="3.40.50.1820:FF:000636">
    <property type="entry name" value="Serine peptidase, family S28, putative"/>
    <property type="match status" value="1"/>
</dbReference>
<dbReference type="GO" id="GO:0072330">
    <property type="term" value="P:monocarboxylic acid biosynthetic process"/>
    <property type="evidence" value="ECO:0007669"/>
    <property type="project" value="UniProtKB-ARBA"/>
</dbReference>
<protein>
    <submittedName>
        <fullName evidence="7">Uncharacterized protein</fullName>
    </submittedName>
</protein>
<keyword evidence="5" id="KW-0325">Glycoprotein</keyword>
<evidence type="ECO:0000256" key="6">
    <source>
        <dbReference type="SAM" id="SignalP"/>
    </source>
</evidence>
<keyword evidence="2" id="KW-0645">Protease</keyword>
<dbReference type="GeneID" id="81352587"/>
<keyword evidence="3 6" id="KW-0732">Signal</keyword>
<organism evidence="7 8">
    <name type="scientific">Penicillium argentinense</name>
    <dbReference type="NCBI Taxonomy" id="1131581"/>
    <lineage>
        <taxon>Eukaryota</taxon>
        <taxon>Fungi</taxon>
        <taxon>Dikarya</taxon>
        <taxon>Ascomycota</taxon>
        <taxon>Pezizomycotina</taxon>
        <taxon>Eurotiomycetes</taxon>
        <taxon>Eurotiomycetidae</taxon>
        <taxon>Eurotiales</taxon>
        <taxon>Aspergillaceae</taxon>
        <taxon>Penicillium</taxon>
    </lineage>
</organism>
<dbReference type="OrthoDB" id="1735038at2759"/>
<dbReference type="SUPFAM" id="SSF53474">
    <property type="entry name" value="alpha/beta-Hydrolases"/>
    <property type="match status" value="1"/>
</dbReference>
<reference evidence="7" key="2">
    <citation type="journal article" date="2023" name="IMA Fungus">
        <title>Comparative genomic study of the Penicillium genus elucidates a diverse pangenome and 15 lateral gene transfer events.</title>
        <authorList>
            <person name="Petersen C."/>
            <person name="Sorensen T."/>
            <person name="Nielsen M.R."/>
            <person name="Sondergaard T.E."/>
            <person name="Sorensen J.L."/>
            <person name="Fitzpatrick D.A."/>
            <person name="Frisvad J.C."/>
            <person name="Nielsen K.L."/>
        </authorList>
    </citation>
    <scope>NUCLEOTIDE SEQUENCE</scope>
    <source>
        <strain evidence="7">IBT 30761</strain>
    </source>
</reference>
<evidence type="ECO:0000256" key="5">
    <source>
        <dbReference type="ARBA" id="ARBA00023180"/>
    </source>
</evidence>
<proteinExistence type="inferred from homology"/>
<keyword evidence="4" id="KW-0378">Hydrolase</keyword>
<dbReference type="EMBL" id="JAPQKI010000002">
    <property type="protein sequence ID" value="KAJ5110579.1"/>
    <property type="molecule type" value="Genomic_DNA"/>
</dbReference>
<reference evidence="7" key="1">
    <citation type="submission" date="2022-11" db="EMBL/GenBank/DDBJ databases">
        <authorList>
            <person name="Petersen C."/>
        </authorList>
    </citation>
    <scope>NUCLEOTIDE SEQUENCE</scope>
    <source>
        <strain evidence="7">IBT 30761</strain>
    </source>
</reference>
<dbReference type="PANTHER" id="PTHR11010">
    <property type="entry name" value="PROTEASE S28 PRO-X CARBOXYPEPTIDASE-RELATED"/>
    <property type="match status" value="1"/>
</dbReference>
<dbReference type="AlphaFoldDB" id="A0A9W9KKY3"/>
<comment type="similarity">
    <text evidence="1">Belongs to the peptidase S28 family.</text>
</comment>
<accession>A0A9W9KKY3</accession>
<dbReference type="InterPro" id="IPR029058">
    <property type="entry name" value="AB_hydrolase_fold"/>
</dbReference>
<dbReference type="InterPro" id="IPR008758">
    <property type="entry name" value="Peptidase_S28"/>
</dbReference>
<keyword evidence="8" id="KW-1185">Reference proteome</keyword>
<dbReference type="Pfam" id="PF05577">
    <property type="entry name" value="Peptidase_S28"/>
    <property type="match status" value="1"/>
</dbReference>
<evidence type="ECO:0000313" key="8">
    <source>
        <dbReference type="Proteomes" id="UP001149074"/>
    </source>
</evidence>
<dbReference type="GO" id="GO:0006508">
    <property type="term" value="P:proteolysis"/>
    <property type="evidence" value="ECO:0007669"/>
    <property type="project" value="UniProtKB-KW"/>
</dbReference>
<evidence type="ECO:0000256" key="4">
    <source>
        <dbReference type="ARBA" id="ARBA00022801"/>
    </source>
</evidence>
<dbReference type="GO" id="GO:0070008">
    <property type="term" value="F:serine-type exopeptidase activity"/>
    <property type="evidence" value="ECO:0007669"/>
    <property type="project" value="InterPro"/>
</dbReference>
<gene>
    <name evidence="7" type="ORF">N7532_001114</name>
</gene>
<evidence type="ECO:0000256" key="2">
    <source>
        <dbReference type="ARBA" id="ARBA00022670"/>
    </source>
</evidence>
<sequence length="571" mass="63033">MRFSILSSLATLAALSSSTLAVGLRQGNFRRDFQLSAEKGIEPDLVLHKGRHIPLSHVSEATNVIAQYAELPIDHGDDSVGTYKNRYWLSDKYYRDEGPVFVYDVGESAAENAAKEHLGNSSSFFAEMLSEFGGIGIVWEHRYYGDSLPFPVSADSPPEHFAYLTTKQALADIPYFAQNFSLGAHAHVDLSPAGTPWVMVGGSYAGIRSAFSRDAYPDTIYAAFASSAPVEARVDMNFYFNQVYDGMVANGYSNCTKDLKAALEYIDDELAKNSTAAAAIKQAFFGHGAEKNNNGDFTAALAGIYGFFQAYGMGGGDGSLGSLCEYLETDPTTGTPAGPRGFAPYRGRKYVAQRFMSWPTFTELVNFNYDTNCGGLNESLPLSCTLNPKASDPDTIAWNWQFCTEWGFYQSNNFGPHSLLSRYQTLEYIQYTCNRQFPEALKRGLMPKSPQTDALNNQTGGWDIRPSNVYWSGGEFDPWRTLSPLATQDNAPKVTFTTEIPKCGVKTAHDTLFGYIMPNAEHCFDFRTEFGPGRVSRAYFHKALKEWLPCFQPRAAVGDVIPGAPEKSLEE</sequence>
<evidence type="ECO:0000256" key="1">
    <source>
        <dbReference type="ARBA" id="ARBA00011079"/>
    </source>
</evidence>
<name>A0A9W9KKY3_9EURO</name>
<dbReference type="PANTHER" id="PTHR11010:SF109">
    <property type="entry name" value="PEPTIDASE, FAMILY S28, PUTATIVE (AFU_ORTHOLOGUE AFUA_4G03790)-RELATED"/>
    <property type="match status" value="1"/>
</dbReference>
<feature type="signal peptide" evidence="6">
    <location>
        <begin position="1"/>
        <end position="21"/>
    </location>
</feature>
<dbReference type="GO" id="GO:0017000">
    <property type="term" value="P:antibiotic biosynthetic process"/>
    <property type="evidence" value="ECO:0007669"/>
    <property type="project" value="UniProtKB-ARBA"/>
</dbReference>